<evidence type="ECO:0000259" key="2">
    <source>
        <dbReference type="Pfam" id="PF07364"/>
    </source>
</evidence>
<gene>
    <name evidence="3" type="ORF">H9L01_05215</name>
</gene>
<evidence type="ECO:0000259" key="1">
    <source>
        <dbReference type="Pfam" id="PF07171"/>
    </source>
</evidence>
<dbReference type="Pfam" id="PF07364">
    <property type="entry name" value="DUF1485"/>
    <property type="match status" value="1"/>
</dbReference>
<dbReference type="KEGG" id="eio:H9L01_05215"/>
<feature type="domain" description="Microcystin LR degradation protein MlrC N-terminal" evidence="2">
    <location>
        <begin position="3"/>
        <end position="285"/>
    </location>
</feature>
<dbReference type="EMBL" id="CP060715">
    <property type="protein sequence ID" value="QNN61758.1"/>
    <property type="molecule type" value="Genomic_DNA"/>
</dbReference>
<proteinExistence type="predicted"/>
<evidence type="ECO:0000313" key="3">
    <source>
        <dbReference type="EMBL" id="QNN61758.1"/>
    </source>
</evidence>
<dbReference type="Proteomes" id="UP000515928">
    <property type="component" value="Chromosome"/>
</dbReference>
<sequence length="487" mass="55477">MKKVLIGGFVAESNQHVSHQTPLEKFVLKYGDDVARSLYIDELAKEHDIELIPSLYADGRGGGIVKKDAFDYIQNVILNDVKKYYRDVDAIFMFIHGASQVEEYGSGDHELIKNIRKIVGDYLPIVIVSDPHGNITENFTKHTTIHRTFRHSPHTDRAECHHFTFKLLVDLLENRQNIKPEIAKIPVMLGGERSVSTDEPMVTINAYLDELERDERLLSVSLFIGYVRHDSDKCGAAAVVVPAKEEYQEYAQEVARKVHNFMIDKATSFKFHGEALELDESLENAFNTAQGPIYITDSGDNCTAGAAGYDTHVLREVLKRESFNGKKVLFSCIADPNLIMSDFNDKKVGDFISVELGMNINEYSRPVHLEGDIIAIGRLYHHYGDGDSIGACYTVKVKDKDLYVVIAEHAVSFAEKRQYDMANLDWNDYDLMIVKQGYLYPDLKARAQYYVMALTDGATNQRTERLNYKLIRRPMYPYDQVETLKKY</sequence>
<keyword evidence="4" id="KW-1185">Reference proteome</keyword>
<dbReference type="AlphaFoldDB" id="A0A7G9S1N3"/>
<dbReference type="InterPro" id="IPR010799">
    <property type="entry name" value="MlrC_C"/>
</dbReference>
<dbReference type="Pfam" id="PF07171">
    <property type="entry name" value="MlrC_C"/>
    <property type="match status" value="1"/>
</dbReference>
<feature type="domain" description="Microcystin LR degradation protein MlrC C-terminal" evidence="1">
    <location>
        <begin position="295"/>
        <end position="469"/>
    </location>
</feature>
<accession>A0A7G9S1N3</accession>
<name>A0A7G9S1N3_9FIRM</name>
<dbReference type="RefSeq" id="WP_187534951.1">
    <property type="nucleotide sequence ID" value="NZ_CBCSHU010000012.1"/>
</dbReference>
<dbReference type="InterPro" id="IPR015995">
    <property type="entry name" value="MlrC_N"/>
</dbReference>
<protein>
    <submittedName>
        <fullName evidence="3">M81 family metallopeptidase</fullName>
    </submittedName>
</protein>
<reference evidence="3 4" key="1">
    <citation type="submission" date="2020-08" db="EMBL/GenBank/DDBJ databases">
        <title>Genome sequence of Erysipelothrix inopinata DSM 15511T.</title>
        <authorList>
            <person name="Hyun D.-W."/>
            <person name="Bae J.-W."/>
        </authorList>
    </citation>
    <scope>NUCLEOTIDE SEQUENCE [LARGE SCALE GENOMIC DNA]</scope>
    <source>
        <strain evidence="3 4">DSM 15511</strain>
    </source>
</reference>
<organism evidence="3 4">
    <name type="scientific">Erysipelothrix inopinata</name>
    <dbReference type="NCBI Taxonomy" id="225084"/>
    <lineage>
        <taxon>Bacteria</taxon>
        <taxon>Bacillati</taxon>
        <taxon>Bacillota</taxon>
        <taxon>Erysipelotrichia</taxon>
        <taxon>Erysipelotrichales</taxon>
        <taxon>Erysipelotrichaceae</taxon>
        <taxon>Erysipelothrix</taxon>
    </lineage>
</organism>
<evidence type="ECO:0000313" key="4">
    <source>
        <dbReference type="Proteomes" id="UP000515928"/>
    </source>
</evidence>